<dbReference type="AlphaFoldDB" id="A0A812BF91"/>
<comment type="caution">
    <text evidence="1">The sequence shown here is derived from an EMBL/GenBank/DDBJ whole genome shotgun (WGS) entry which is preliminary data.</text>
</comment>
<sequence>MTATLLSLKKKGRNISPLCSNLLICQMTDISLRSSSRPSPAADGTQHQQQHLFKQSFSGLTSESHLITTLRGSTHFTLCYWRHQLTSAATSPLLQLPVVSSSLQQLPAHSCTTSSLLQLPADSSSLQQLPARFCSYQQTPAHSSSFQLASAATSRLQLTPTVSSSLLQLLPVSSTLLQLPAISGTLLQRFTDVQRPVPTSGYRSRTNDLCRLTSHCSQIKTICP</sequence>
<accession>A0A812BF91</accession>
<name>A0A812BF91_ACAPH</name>
<protein>
    <submittedName>
        <fullName evidence="1">Uncharacterized protein</fullName>
    </submittedName>
</protein>
<organism evidence="1 2">
    <name type="scientific">Acanthosepion pharaonis</name>
    <name type="common">Pharaoh cuttlefish</name>
    <name type="synonym">Sepia pharaonis</name>
    <dbReference type="NCBI Taxonomy" id="158019"/>
    <lineage>
        <taxon>Eukaryota</taxon>
        <taxon>Metazoa</taxon>
        <taxon>Spiralia</taxon>
        <taxon>Lophotrochozoa</taxon>
        <taxon>Mollusca</taxon>
        <taxon>Cephalopoda</taxon>
        <taxon>Coleoidea</taxon>
        <taxon>Decapodiformes</taxon>
        <taxon>Sepiida</taxon>
        <taxon>Sepiina</taxon>
        <taxon>Sepiidae</taxon>
        <taxon>Acanthosepion</taxon>
    </lineage>
</organism>
<dbReference type="EMBL" id="CAHIKZ030000685">
    <property type="protein sequence ID" value="CAE1233412.1"/>
    <property type="molecule type" value="Genomic_DNA"/>
</dbReference>
<dbReference type="Proteomes" id="UP000597762">
    <property type="component" value="Unassembled WGS sequence"/>
</dbReference>
<proteinExistence type="predicted"/>
<gene>
    <name evidence="1" type="ORF">SPHA_18956</name>
</gene>
<reference evidence="1" key="1">
    <citation type="submission" date="2021-01" db="EMBL/GenBank/DDBJ databases">
        <authorList>
            <person name="Li R."/>
            <person name="Bekaert M."/>
        </authorList>
    </citation>
    <scope>NUCLEOTIDE SEQUENCE</scope>
    <source>
        <strain evidence="1">Farmed</strain>
    </source>
</reference>
<keyword evidence="2" id="KW-1185">Reference proteome</keyword>
<evidence type="ECO:0000313" key="2">
    <source>
        <dbReference type="Proteomes" id="UP000597762"/>
    </source>
</evidence>
<evidence type="ECO:0000313" key="1">
    <source>
        <dbReference type="EMBL" id="CAE1233412.1"/>
    </source>
</evidence>